<comment type="subcellular location">
    <subcellularLocation>
        <location evidence="1 7">Endoplasmic reticulum membrane</location>
        <topology evidence="1 7">Multi-pass membrane protein</topology>
    </subcellularLocation>
</comment>
<evidence type="ECO:0000256" key="5">
    <source>
        <dbReference type="ARBA" id="ARBA00022989"/>
    </source>
</evidence>
<accession>A0A0C3NP79</accession>
<keyword evidence="10" id="KW-1185">Reference proteome</keyword>
<feature type="transmembrane region" description="Helical" evidence="7">
    <location>
        <begin position="137"/>
        <end position="154"/>
    </location>
</feature>
<dbReference type="EMBL" id="KN840507">
    <property type="protein sequence ID" value="KIP06919.1"/>
    <property type="molecule type" value="Genomic_DNA"/>
</dbReference>
<keyword evidence="3 7" id="KW-0812">Transmembrane</keyword>
<evidence type="ECO:0000256" key="4">
    <source>
        <dbReference type="ARBA" id="ARBA00022824"/>
    </source>
</evidence>
<dbReference type="InterPro" id="IPR035952">
    <property type="entry name" value="Rhomboid-like_sf"/>
</dbReference>
<feature type="transmembrane region" description="Helical" evidence="7">
    <location>
        <begin position="12"/>
        <end position="30"/>
    </location>
</feature>
<feature type="region of interest" description="Disordered" evidence="8">
    <location>
        <begin position="209"/>
        <end position="245"/>
    </location>
</feature>
<gene>
    <name evidence="9" type="ORF">PHLGIDRAFT_71951</name>
</gene>
<feature type="transmembrane region" description="Helical" evidence="7">
    <location>
        <begin position="160"/>
        <end position="181"/>
    </location>
</feature>
<evidence type="ECO:0000256" key="8">
    <source>
        <dbReference type="SAM" id="MobiDB-lite"/>
    </source>
</evidence>
<comment type="function">
    <text evidence="7">May be involved in the degradation of misfolded endoplasmic reticulum (ER) luminal proteins.</text>
</comment>
<dbReference type="OrthoDB" id="1716531at2759"/>
<feature type="transmembrane region" description="Helical" evidence="7">
    <location>
        <begin position="51"/>
        <end position="72"/>
    </location>
</feature>
<dbReference type="AlphaFoldDB" id="A0A0C3NP79"/>
<keyword evidence="6 7" id="KW-0472">Membrane</keyword>
<dbReference type="Proteomes" id="UP000053257">
    <property type="component" value="Unassembled WGS sequence"/>
</dbReference>
<keyword evidence="4 7" id="KW-0256">Endoplasmic reticulum</keyword>
<comment type="similarity">
    <text evidence="2 7">Belongs to the derlin family.</text>
</comment>
<dbReference type="HOGENOM" id="CLU_051898_2_0_1"/>
<proteinExistence type="inferred from homology"/>
<evidence type="ECO:0000313" key="10">
    <source>
        <dbReference type="Proteomes" id="UP000053257"/>
    </source>
</evidence>
<evidence type="ECO:0000256" key="3">
    <source>
        <dbReference type="ARBA" id="ARBA00022692"/>
    </source>
</evidence>
<keyword evidence="5 7" id="KW-1133">Transmembrane helix</keyword>
<dbReference type="SUPFAM" id="SSF144091">
    <property type="entry name" value="Rhomboid-like"/>
    <property type="match status" value="1"/>
</dbReference>
<evidence type="ECO:0000313" key="9">
    <source>
        <dbReference type="EMBL" id="KIP06919.1"/>
    </source>
</evidence>
<name>A0A0C3NP79_PHLG1</name>
<protein>
    <recommendedName>
        <fullName evidence="7">Derlin</fullName>
    </recommendedName>
</protein>
<dbReference type="PANTHER" id="PTHR11009">
    <property type="entry name" value="DER1-LIKE PROTEIN, DERLIN"/>
    <property type="match status" value="1"/>
</dbReference>
<dbReference type="STRING" id="745531.A0A0C3NP79"/>
<dbReference type="GO" id="GO:0005789">
    <property type="term" value="C:endoplasmic reticulum membrane"/>
    <property type="evidence" value="ECO:0007669"/>
    <property type="project" value="UniProtKB-SubCell"/>
</dbReference>
<dbReference type="GO" id="GO:0006950">
    <property type="term" value="P:response to stress"/>
    <property type="evidence" value="ECO:0007669"/>
    <property type="project" value="UniProtKB-ARBA"/>
</dbReference>
<dbReference type="Pfam" id="PF04511">
    <property type="entry name" value="DER1"/>
    <property type="match status" value="1"/>
</dbReference>
<evidence type="ECO:0000256" key="6">
    <source>
        <dbReference type="ARBA" id="ARBA00023136"/>
    </source>
</evidence>
<evidence type="ECO:0000256" key="2">
    <source>
        <dbReference type="ARBA" id="ARBA00008917"/>
    </source>
</evidence>
<evidence type="ECO:0000256" key="1">
    <source>
        <dbReference type="ARBA" id="ARBA00004477"/>
    </source>
</evidence>
<sequence length="245" mass="27272">MDEIRKIPPVTRFLCGSSLGVTLPVLLKLVSPYRIFFVRQLVTQKFEIWRLYTSFFFGGSGLQYLFEFVMLYRNSDQLEASVTYVGRSADYAWQLFWAACAILGMNLPLHSFLHARALLVCLTYLSARLAPPGTQTSLWGLLTIPVVYFPYALIAMDFIMAGPAAAATSVTGAVVGHLWWWGVHDTRAMRSYSVAPAWLSNWIDGPRRPEGATSSGGVHVVPPRRREEPGVAMGHTWGSGQRLGN</sequence>
<reference evidence="9 10" key="1">
    <citation type="journal article" date="2014" name="PLoS Genet.">
        <title>Analysis of the Phlebiopsis gigantea genome, transcriptome and secretome provides insight into its pioneer colonization strategies of wood.</title>
        <authorList>
            <person name="Hori C."/>
            <person name="Ishida T."/>
            <person name="Igarashi K."/>
            <person name="Samejima M."/>
            <person name="Suzuki H."/>
            <person name="Master E."/>
            <person name="Ferreira P."/>
            <person name="Ruiz-Duenas F.J."/>
            <person name="Held B."/>
            <person name="Canessa P."/>
            <person name="Larrondo L.F."/>
            <person name="Schmoll M."/>
            <person name="Druzhinina I.S."/>
            <person name="Kubicek C.P."/>
            <person name="Gaskell J.A."/>
            <person name="Kersten P."/>
            <person name="St John F."/>
            <person name="Glasner J."/>
            <person name="Sabat G."/>
            <person name="Splinter BonDurant S."/>
            <person name="Syed K."/>
            <person name="Yadav J."/>
            <person name="Mgbeahuruike A.C."/>
            <person name="Kovalchuk A."/>
            <person name="Asiegbu F.O."/>
            <person name="Lackner G."/>
            <person name="Hoffmeister D."/>
            <person name="Rencoret J."/>
            <person name="Gutierrez A."/>
            <person name="Sun H."/>
            <person name="Lindquist E."/>
            <person name="Barry K."/>
            <person name="Riley R."/>
            <person name="Grigoriev I.V."/>
            <person name="Henrissat B."/>
            <person name="Kues U."/>
            <person name="Berka R.M."/>
            <person name="Martinez A.T."/>
            <person name="Covert S.F."/>
            <person name="Blanchette R.A."/>
            <person name="Cullen D."/>
        </authorList>
    </citation>
    <scope>NUCLEOTIDE SEQUENCE [LARGE SCALE GENOMIC DNA]</scope>
    <source>
        <strain evidence="9 10">11061_1 CR5-6</strain>
    </source>
</reference>
<feature type="transmembrane region" description="Helical" evidence="7">
    <location>
        <begin position="92"/>
        <end position="125"/>
    </location>
</feature>
<dbReference type="InterPro" id="IPR007599">
    <property type="entry name" value="DER1"/>
</dbReference>
<evidence type="ECO:0000256" key="7">
    <source>
        <dbReference type="RuleBase" id="RU363059"/>
    </source>
</evidence>
<organism evidence="9 10">
    <name type="scientific">Phlebiopsis gigantea (strain 11061_1 CR5-6)</name>
    <name type="common">White-rot fungus</name>
    <name type="synonym">Peniophora gigantea</name>
    <dbReference type="NCBI Taxonomy" id="745531"/>
    <lineage>
        <taxon>Eukaryota</taxon>
        <taxon>Fungi</taxon>
        <taxon>Dikarya</taxon>
        <taxon>Basidiomycota</taxon>
        <taxon>Agaricomycotina</taxon>
        <taxon>Agaricomycetes</taxon>
        <taxon>Polyporales</taxon>
        <taxon>Phanerochaetaceae</taxon>
        <taxon>Phlebiopsis</taxon>
    </lineage>
</organism>